<keyword evidence="2" id="KW-0472">Membrane</keyword>
<gene>
    <name evidence="3" type="ORF">RM540_02365</name>
</gene>
<evidence type="ECO:0000256" key="2">
    <source>
        <dbReference type="SAM" id="Phobius"/>
    </source>
</evidence>
<evidence type="ECO:0000313" key="3">
    <source>
        <dbReference type="EMBL" id="MDT0630580.1"/>
    </source>
</evidence>
<keyword evidence="2" id="KW-0812">Transmembrane</keyword>
<proteinExistence type="predicted"/>
<keyword evidence="4" id="KW-1185">Reference proteome</keyword>
<feature type="transmembrane region" description="Helical" evidence="2">
    <location>
        <begin position="37"/>
        <end position="63"/>
    </location>
</feature>
<name>A0ABU3BMU9_9BACT</name>
<feature type="transmembrane region" description="Helical" evidence="2">
    <location>
        <begin position="83"/>
        <end position="106"/>
    </location>
</feature>
<feature type="transmembrane region" description="Helical" evidence="2">
    <location>
        <begin position="287"/>
        <end position="308"/>
    </location>
</feature>
<sequence length="325" mass="33037">MAHIPATHVTEDHPHHAYEYGPTDYGRLSAAIKRVSWGAILAGAVVAAVVHFLLYLFGLGIGLGTFDPATSDDTLGGFGTGQGIWLIISGLIALFAGGWVAGRLAGMPRKVDGGIHGLVTWGVATIVGMYFLASGVGSVLNGVQSVVSGGLGAVGTAVGGAAAAVAPEAGQAIQNQLQNIDLSQIQDEAAQLARDVVTTPESAGQDVRDAIDRTLGTTAPVSEANREDLIQTLAANTDLSEAEARQTVSQWEDQAASLRANVESAAQTVREEAPRVAEDATDALGTAALWSAIALLLGAVAAIAGGVVGSPHDLPAVAATRRDAV</sequence>
<reference evidence="3 4" key="1">
    <citation type="submission" date="2023-09" db="EMBL/GenBank/DDBJ databases">
        <authorList>
            <person name="Rey-Velasco X."/>
        </authorList>
    </citation>
    <scope>NUCLEOTIDE SEQUENCE [LARGE SCALE GENOMIC DNA]</scope>
    <source>
        <strain evidence="3 4">F394</strain>
    </source>
</reference>
<protein>
    <recommendedName>
        <fullName evidence="5">PhnA-like protein</fullName>
    </recommendedName>
</protein>
<feature type="transmembrane region" description="Helical" evidence="2">
    <location>
        <begin position="146"/>
        <end position="166"/>
    </location>
</feature>
<accession>A0ABU3BMU9</accession>
<keyword evidence="1" id="KW-0175">Coiled coil</keyword>
<keyword evidence="2" id="KW-1133">Transmembrane helix</keyword>
<comment type="caution">
    <text evidence="3">The sequence shown here is derived from an EMBL/GenBank/DDBJ whole genome shotgun (WGS) entry which is preliminary data.</text>
</comment>
<dbReference type="RefSeq" id="WP_311661784.1">
    <property type="nucleotide sequence ID" value="NZ_JAVRHT010000003.1"/>
</dbReference>
<dbReference type="EMBL" id="JAVRHT010000003">
    <property type="protein sequence ID" value="MDT0630580.1"/>
    <property type="molecule type" value="Genomic_DNA"/>
</dbReference>
<dbReference type="Proteomes" id="UP001267426">
    <property type="component" value="Unassembled WGS sequence"/>
</dbReference>
<organism evidence="3 4">
    <name type="scientific">Rubrivirga litoralis</name>
    <dbReference type="NCBI Taxonomy" id="3075598"/>
    <lineage>
        <taxon>Bacteria</taxon>
        <taxon>Pseudomonadati</taxon>
        <taxon>Rhodothermota</taxon>
        <taxon>Rhodothermia</taxon>
        <taxon>Rhodothermales</taxon>
        <taxon>Rubricoccaceae</taxon>
        <taxon>Rubrivirga</taxon>
    </lineage>
</organism>
<feature type="transmembrane region" description="Helical" evidence="2">
    <location>
        <begin position="118"/>
        <end position="140"/>
    </location>
</feature>
<evidence type="ECO:0008006" key="5">
    <source>
        <dbReference type="Google" id="ProtNLM"/>
    </source>
</evidence>
<evidence type="ECO:0000256" key="1">
    <source>
        <dbReference type="SAM" id="Coils"/>
    </source>
</evidence>
<evidence type="ECO:0000313" key="4">
    <source>
        <dbReference type="Proteomes" id="UP001267426"/>
    </source>
</evidence>
<feature type="coiled-coil region" evidence="1">
    <location>
        <begin position="241"/>
        <end position="268"/>
    </location>
</feature>